<name>A0A845HSL1_9BURK</name>
<reference evidence="1" key="1">
    <citation type="submission" date="2019-12" db="EMBL/GenBank/DDBJ databases">
        <title>Novel species isolated from a subtropical stream in China.</title>
        <authorList>
            <person name="Lu H."/>
        </authorList>
    </citation>
    <scope>NUCLEOTIDE SEQUENCE [LARGE SCALE GENOMIC DNA]</scope>
    <source>
        <strain evidence="1">FT93W</strain>
    </source>
</reference>
<keyword evidence="2" id="KW-1185">Reference proteome</keyword>
<comment type="caution">
    <text evidence="1">The sequence shown here is derived from an EMBL/GenBank/DDBJ whole genome shotgun (WGS) entry which is preliminary data.</text>
</comment>
<dbReference type="AlphaFoldDB" id="A0A845HSL1"/>
<evidence type="ECO:0000313" key="1">
    <source>
        <dbReference type="EMBL" id="MYN43973.1"/>
    </source>
</evidence>
<dbReference type="EMBL" id="WWCL01000001">
    <property type="protein sequence ID" value="MYN43973.1"/>
    <property type="molecule type" value="Genomic_DNA"/>
</dbReference>
<organism evidence="1 2">
    <name type="scientific">Duganella fentianensis</name>
    <dbReference type="NCBI Taxonomy" id="2692177"/>
    <lineage>
        <taxon>Bacteria</taxon>
        <taxon>Pseudomonadati</taxon>
        <taxon>Pseudomonadota</taxon>
        <taxon>Betaproteobacteria</taxon>
        <taxon>Burkholderiales</taxon>
        <taxon>Oxalobacteraceae</taxon>
        <taxon>Telluria group</taxon>
        <taxon>Duganella</taxon>
    </lineage>
</organism>
<protein>
    <submittedName>
        <fullName evidence="1">Uncharacterized protein</fullName>
    </submittedName>
</protein>
<accession>A0A845HSL1</accession>
<proteinExistence type="predicted"/>
<sequence length="100" mass="10869">MLLAGAASLSVQAFERPFPANAVRGKMTPAYFPEVLIDGKVRQLAPSARIFNQDNLIELPAAIRGSDLVVNYTVDSWGNIDRIWILTAEEAAQKPAASSR</sequence>
<gene>
    <name evidence="1" type="ORF">GTP23_02690</name>
</gene>
<evidence type="ECO:0000313" key="2">
    <source>
        <dbReference type="Proteomes" id="UP000444316"/>
    </source>
</evidence>
<dbReference type="Proteomes" id="UP000444316">
    <property type="component" value="Unassembled WGS sequence"/>
</dbReference>